<dbReference type="SUPFAM" id="SSF53448">
    <property type="entry name" value="Nucleotide-diphospho-sugar transferases"/>
    <property type="match status" value="1"/>
</dbReference>
<dbReference type="EMBL" id="JAAABJ010000519">
    <property type="protein sequence ID" value="NAW51330.1"/>
    <property type="molecule type" value="Genomic_DNA"/>
</dbReference>
<dbReference type="InterPro" id="IPR029044">
    <property type="entry name" value="Nucleotide-diphossugar_trans"/>
</dbReference>
<protein>
    <submittedName>
        <fullName evidence="2">Glycosyltransferase</fullName>
    </submittedName>
</protein>
<sequence>METKASFPSVSVVTITYGHDEYIEDCLKGVLSQRYNGEIEFIISNDHSPDNTDQIIRDFLKSTVIPENIKIKYLHHTVNRGSSFNFISTLAQAQGEYVALCDGDDFWIDPCKLQKQIDFLEKNPDYKLIFTNVDTIYEDDLENKVSILTPIVENRQYLGEEFLRTWIAHTSTFVYRNDDHAKAYGQFYNAHNFLYGDTPLLIYILQSGKAFGLTDYTSCYRRHIGGAISKSSVQNTLRYIEYLNSFNRAFNKPIYTKIHHHLISVSYFGLFRNNNIKGTNRLEYLFKCIYYDPFLIFKIIREKLSNFLKRIQ</sequence>
<evidence type="ECO:0000259" key="1">
    <source>
        <dbReference type="Pfam" id="PF00535"/>
    </source>
</evidence>
<dbReference type="InterPro" id="IPR001173">
    <property type="entry name" value="Glyco_trans_2-like"/>
</dbReference>
<dbReference type="PANTHER" id="PTHR22916">
    <property type="entry name" value="GLYCOSYLTRANSFERASE"/>
    <property type="match status" value="1"/>
</dbReference>
<dbReference type="Pfam" id="PF00535">
    <property type="entry name" value="Glycos_transf_2"/>
    <property type="match status" value="1"/>
</dbReference>
<accession>A0A845PZ16</accession>
<dbReference type="PANTHER" id="PTHR22916:SF3">
    <property type="entry name" value="UDP-GLCNAC:BETAGAL BETA-1,3-N-ACETYLGLUCOSAMINYLTRANSFERASE-LIKE PROTEIN 1"/>
    <property type="match status" value="1"/>
</dbReference>
<dbReference type="CDD" id="cd00761">
    <property type="entry name" value="Glyco_tranf_GTA_type"/>
    <property type="match status" value="1"/>
</dbReference>
<gene>
    <name evidence="2" type="ORF">GNY06_08035</name>
</gene>
<dbReference type="GO" id="GO:0016758">
    <property type="term" value="F:hexosyltransferase activity"/>
    <property type="evidence" value="ECO:0007669"/>
    <property type="project" value="UniProtKB-ARBA"/>
</dbReference>
<organism evidence="2 3">
    <name type="scientific">Elizabethkingia argenteiflava</name>
    <dbReference type="NCBI Taxonomy" id="2681556"/>
    <lineage>
        <taxon>Bacteria</taxon>
        <taxon>Pseudomonadati</taxon>
        <taxon>Bacteroidota</taxon>
        <taxon>Flavobacteriia</taxon>
        <taxon>Flavobacteriales</taxon>
        <taxon>Weeksellaceae</taxon>
        <taxon>Elizabethkingia</taxon>
    </lineage>
</organism>
<name>A0A845PZ16_9FLAO</name>
<dbReference type="RefSeq" id="WP_166519611.1">
    <property type="nucleotide sequence ID" value="NZ_JAAABJ010000519.1"/>
</dbReference>
<keyword evidence="2" id="KW-0808">Transferase</keyword>
<dbReference type="AlphaFoldDB" id="A0A845PZ16"/>
<evidence type="ECO:0000313" key="3">
    <source>
        <dbReference type="Proteomes" id="UP000553459"/>
    </source>
</evidence>
<feature type="domain" description="Glycosyltransferase 2-like" evidence="1">
    <location>
        <begin position="11"/>
        <end position="178"/>
    </location>
</feature>
<reference evidence="2 3" key="1">
    <citation type="submission" date="2019-11" db="EMBL/GenBank/DDBJ databases">
        <title>Characterization of Elizabethkingia argenteiflava sp. nov., isolated from inner surface of Soybean Pods.</title>
        <authorList>
            <person name="Mo S."/>
        </authorList>
    </citation>
    <scope>NUCLEOTIDE SEQUENCE [LARGE SCALE GENOMIC DNA]</scope>
    <source>
        <strain evidence="2 3">YB22</strain>
    </source>
</reference>
<dbReference type="Proteomes" id="UP000553459">
    <property type="component" value="Unassembled WGS sequence"/>
</dbReference>
<keyword evidence="3" id="KW-1185">Reference proteome</keyword>
<evidence type="ECO:0000313" key="2">
    <source>
        <dbReference type="EMBL" id="NAW51330.1"/>
    </source>
</evidence>
<dbReference type="Gene3D" id="3.90.550.10">
    <property type="entry name" value="Spore Coat Polysaccharide Biosynthesis Protein SpsA, Chain A"/>
    <property type="match status" value="1"/>
</dbReference>
<comment type="caution">
    <text evidence="2">The sequence shown here is derived from an EMBL/GenBank/DDBJ whole genome shotgun (WGS) entry which is preliminary data.</text>
</comment>
<proteinExistence type="predicted"/>